<accession>A0AAE0G4L2</accession>
<proteinExistence type="predicted"/>
<dbReference type="EMBL" id="LGRX02009928">
    <property type="protein sequence ID" value="KAK3271223.1"/>
    <property type="molecule type" value="Genomic_DNA"/>
</dbReference>
<protein>
    <submittedName>
        <fullName evidence="1">Uncharacterized protein</fullName>
    </submittedName>
</protein>
<dbReference type="AlphaFoldDB" id="A0AAE0G4L2"/>
<reference evidence="1 2" key="1">
    <citation type="journal article" date="2015" name="Genome Biol. Evol.">
        <title>Comparative Genomics of a Bacterivorous Green Alga Reveals Evolutionary Causalities and Consequences of Phago-Mixotrophic Mode of Nutrition.</title>
        <authorList>
            <person name="Burns J.A."/>
            <person name="Paasch A."/>
            <person name="Narechania A."/>
            <person name="Kim E."/>
        </authorList>
    </citation>
    <scope>NUCLEOTIDE SEQUENCE [LARGE SCALE GENOMIC DNA]</scope>
    <source>
        <strain evidence="1 2">PLY_AMNH</strain>
    </source>
</reference>
<keyword evidence="2" id="KW-1185">Reference proteome</keyword>
<dbReference type="Proteomes" id="UP001190700">
    <property type="component" value="Unassembled WGS sequence"/>
</dbReference>
<comment type="caution">
    <text evidence="1">The sequence shown here is derived from an EMBL/GenBank/DDBJ whole genome shotgun (WGS) entry which is preliminary data.</text>
</comment>
<name>A0AAE0G4L2_9CHLO</name>
<evidence type="ECO:0000313" key="1">
    <source>
        <dbReference type="EMBL" id="KAK3271223.1"/>
    </source>
</evidence>
<gene>
    <name evidence="1" type="ORF">CYMTET_20416</name>
</gene>
<evidence type="ECO:0000313" key="2">
    <source>
        <dbReference type="Proteomes" id="UP001190700"/>
    </source>
</evidence>
<sequence>MFEFGWKEDAYAAFEAGYKAKVEGSKDVRGTIETGMPLLVHVRDGGGLGWEKDWRMGQLGWWHNGIDQLADWGLAHKAVMAGKGKILRLTHLEAQGYDRATEILDALEMFVKISLLVHRIAVLPEIPCPMTLSGHEWPESCPHDQPNRSPRWFVVYANESQQDPTFHCTMNDRSCRHTCLKNGWLAAHLEPYYAAGDTFRSLFPGPPREMDAPAFAGGEATSASLQEHFAAVADTADVAISVAHLPHDVTQLSDSDLKALWGCATKPAAESWIDCIANGQSSPRCSDLEKPQSRLRKEINETVLLDKVTWQAYDRFDKYDS</sequence>
<organism evidence="1 2">
    <name type="scientific">Cymbomonas tetramitiformis</name>
    <dbReference type="NCBI Taxonomy" id="36881"/>
    <lineage>
        <taxon>Eukaryota</taxon>
        <taxon>Viridiplantae</taxon>
        <taxon>Chlorophyta</taxon>
        <taxon>Pyramimonadophyceae</taxon>
        <taxon>Pyramimonadales</taxon>
        <taxon>Pyramimonadaceae</taxon>
        <taxon>Cymbomonas</taxon>
    </lineage>
</organism>